<dbReference type="OrthoDB" id="9795596at2"/>
<dbReference type="InterPro" id="IPR039554">
    <property type="entry name" value="HigA2-like_HTH"/>
</dbReference>
<reference evidence="3" key="1">
    <citation type="submission" date="2017-04" db="EMBL/GenBank/DDBJ databases">
        <authorList>
            <person name="Varghese N."/>
            <person name="Submissions S."/>
        </authorList>
    </citation>
    <scope>NUCLEOTIDE SEQUENCE [LARGE SCALE GENOMIC DNA]</scope>
    <source>
        <strain evidence="3">K3S</strain>
    </source>
</reference>
<dbReference type="AlphaFoldDB" id="A0A1X7C9Z6"/>
<dbReference type="InterPro" id="IPR001387">
    <property type="entry name" value="Cro/C1-type_HTH"/>
</dbReference>
<dbReference type="InterPro" id="IPR010982">
    <property type="entry name" value="Lambda_DNA-bd_dom_sf"/>
</dbReference>
<dbReference type="Gene3D" id="1.10.260.40">
    <property type="entry name" value="lambda repressor-like DNA-binding domains"/>
    <property type="match status" value="1"/>
</dbReference>
<dbReference type="SUPFAM" id="SSF47413">
    <property type="entry name" value="lambda repressor-like DNA-binding domains"/>
    <property type="match status" value="1"/>
</dbReference>
<proteinExistence type="predicted"/>
<accession>A0A1X7C9Z6</accession>
<organism evidence="2 3">
    <name type="scientific">Desulfovibrio gilichinskyi</name>
    <dbReference type="NCBI Taxonomy" id="1519643"/>
    <lineage>
        <taxon>Bacteria</taxon>
        <taxon>Pseudomonadati</taxon>
        <taxon>Thermodesulfobacteriota</taxon>
        <taxon>Desulfovibrionia</taxon>
        <taxon>Desulfovibrionales</taxon>
        <taxon>Desulfovibrionaceae</taxon>
        <taxon>Desulfovibrio</taxon>
    </lineage>
</organism>
<dbReference type="PROSITE" id="PS50943">
    <property type="entry name" value="HTH_CROC1"/>
    <property type="match status" value="1"/>
</dbReference>
<dbReference type="Pfam" id="PF13744">
    <property type="entry name" value="HTH_37"/>
    <property type="match status" value="1"/>
</dbReference>
<name>A0A1X7C9Z6_9BACT</name>
<protein>
    <submittedName>
        <fullName evidence="2">Predicted DNA-binding protein, contains XRE-type HTH domain</fullName>
    </submittedName>
</protein>
<evidence type="ECO:0000259" key="1">
    <source>
        <dbReference type="PROSITE" id="PS50943"/>
    </source>
</evidence>
<dbReference type="CDD" id="cd00093">
    <property type="entry name" value="HTH_XRE"/>
    <property type="match status" value="1"/>
</dbReference>
<feature type="domain" description="HTH cro/C1-type" evidence="1">
    <location>
        <begin position="32"/>
        <end position="64"/>
    </location>
</feature>
<keyword evidence="3" id="KW-1185">Reference proteome</keyword>
<evidence type="ECO:0000313" key="3">
    <source>
        <dbReference type="Proteomes" id="UP000192906"/>
    </source>
</evidence>
<dbReference type="EMBL" id="FWZU01000001">
    <property type="protein sequence ID" value="SME92557.1"/>
    <property type="molecule type" value="Genomic_DNA"/>
</dbReference>
<dbReference type="RefSeq" id="WP_085097915.1">
    <property type="nucleotide sequence ID" value="NZ_FWZU01000001.1"/>
</dbReference>
<sequence>MTIEAGSGNVFADLGLEQPEELTYKANIIMEIQNAIKVRGITQTMAAEICGTDQPTLSKILRGNITLATTDRLFTWLVRLGYIVKIT</sequence>
<dbReference type="GO" id="GO:0003677">
    <property type="term" value="F:DNA binding"/>
    <property type="evidence" value="ECO:0007669"/>
    <property type="project" value="UniProtKB-KW"/>
</dbReference>
<keyword evidence="2" id="KW-0238">DNA-binding</keyword>
<evidence type="ECO:0000313" key="2">
    <source>
        <dbReference type="EMBL" id="SME92557.1"/>
    </source>
</evidence>
<dbReference type="Proteomes" id="UP000192906">
    <property type="component" value="Unassembled WGS sequence"/>
</dbReference>
<dbReference type="STRING" id="1519643.SAMN06295933_0549"/>
<gene>
    <name evidence="2" type="ORF">SAMN06295933_0549</name>
</gene>